<dbReference type="InterPro" id="IPR011059">
    <property type="entry name" value="Metal-dep_hydrolase_composite"/>
</dbReference>
<reference evidence="10" key="1">
    <citation type="journal article" date="2014" name="Int. J. Syst. Evol. Microbiol.">
        <title>Complete genome sequence of Corynebacterium casei LMG S-19264T (=DSM 44701T), isolated from a smear-ripened cheese.</title>
        <authorList>
            <consortium name="US DOE Joint Genome Institute (JGI-PGF)"/>
            <person name="Walter F."/>
            <person name="Albersmeier A."/>
            <person name="Kalinowski J."/>
            <person name="Ruckert C."/>
        </authorList>
    </citation>
    <scope>NUCLEOTIDE SEQUENCE</scope>
    <source>
        <strain evidence="10">VKM Ac-1958</strain>
    </source>
</reference>
<feature type="domain" description="Glycoside hydrolase family 20 catalytic" evidence="7">
    <location>
        <begin position="722"/>
        <end position="1058"/>
    </location>
</feature>
<comment type="catalytic activity">
    <reaction evidence="1">
        <text>Hydrolysis of terminal non-reducing N-acetyl-D-hexosamine residues in N-acetyl-beta-D-hexosaminides.</text>
        <dbReference type="EC" id="3.2.1.52"/>
    </reaction>
</comment>
<dbReference type="Pfam" id="PF02838">
    <property type="entry name" value="Glyco_hydro_20b"/>
    <property type="match status" value="1"/>
</dbReference>
<dbReference type="InterPro" id="IPR013108">
    <property type="entry name" value="Amidohydro_3"/>
</dbReference>
<dbReference type="SUPFAM" id="SSF51556">
    <property type="entry name" value="Metallo-dependent hydrolases"/>
    <property type="match status" value="1"/>
</dbReference>
<comment type="similarity">
    <text evidence="2">Belongs to the glycosyl hydrolase 20 family.</text>
</comment>
<dbReference type="Gene3D" id="3.20.20.80">
    <property type="entry name" value="Glycosidases"/>
    <property type="match status" value="1"/>
</dbReference>
<dbReference type="InterPro" id="IPR032466">
    <property type="entry name" value="Metal_Hydrolase"/>
</dbReference>
<dbReference type="GO" id="GO:0016810">
    <property type="term" value="F:hydrolase activity, acting on carbon-nitrogen (but not peptide) bonds"/>
    <property type="evidence" value="ECO:0007669"/>
    <property type="project" value="InterPro"/>
</dbReference>
<evidence type="ECO:0000256" key="2">
    <source>
        <dbReference type="ARBA" id="ARBA00006285"/>
    </source>
</evidence>
<keyword evidence="4" id="KW-0378">Hydrolase</keyword>
<evidence type="ECO:0000256" key="6">
    <source>
        <dbReference type="PIRSR" id="PIRSR625705-1"/>
    </source>
</evidence>
<dbReference type="Pfam" id="PF07969">
    <property type="entry name" value="Amidohydro_3"/>
    <property type="match status" value="1"/>
</dbReference>
<dbReference type="PANTHER" id="PTHR22600">
    <property type="entry name" value="BETA-HEXOSAMINIDASE"/>
    <property type="match status" value="1"/>
</dbReference>
<keyword evidence="5" id="KW-0326">Glycosidase</keyword>
<feature type="active site" description="Proton donor" evidence="6">
    <location>
        <position position="899"/>
    </location>
</feature>
<dbReference type="SUPFAM" id="SSF51445">
    <property type="entry name" value="(Trans)glycosidases"/>
    <property type="match status" value="1"/>
</dbReference>
<evidence type="ECO:0000259" key="9">
    <source>
        <dbReference type="Pfam" id="PF07969"/>
    </source>
</evidence>
<sequence>MSATTPITDHSGAANGEPPVTLALSAMHAAAGRVRVYRGVTVVDGTGAERIIADVAVEGSRIVLVHPALVARAEEESETDAATSPHPLLESLPEGTVEIDATGLVLAPGFIDMHAHSDLAVMDGAAHTAKLLQGVTTEVIGQDGLGYAPVDDVTAVQIAGQIAGWNGRAEPFAWRTMGEFLDAIDERTAGNVAALVPQGNLRMSVVGHENRPATAEELRRMGEMLGAALDEGAFGMSSGLTYTPGMYAETAELEYLCRIVAERGGYWAPHTRSYGGAALDAYAEAIEIGRRTGCPIHLTHATMNFLPNRGRADELLALVDAAIAGGVDVTLDTYPYLPGATTLTALLPSHLAEGGDLLQAIAALDADGRERVRVEVDELGCDGFHGEPADWSTIEISGVSVPELEPLVGRRISEIAEGRGARPIDVVLDTILADGGATGILMHIGDENNVRAIMRHPRHCGGSDGILIGSKPHPRGFGTFPRYLGHYVRDLGVLSLEEAIRHLSGTPAERLGLHRGDAPRGVIRVGATADLVLFDPETIAAGATFDAPRSAPEGVVEVLVSGEVVVRDGAATGATPGRALPGRALRMPPPAHRATLPLMQASVDPDGAVLRIGTTVHAPDELGGIRELLTEALEVAAVDGDEEEGVSITLRIDPALGVDAADGGRVAEEAFRVRIAPDGIVLEGAAPIGVFRAFTVLRQLAAPETGLRGVLPVGEWSGAPAYAWRGLMLDVARHFRPAADVRRLIDLLADHHLTVLHLHLSDDQGWRFEVPGFPRLTEIGARREATQRGHGVHSTVEPGLHEGYYTKDELRELVAYASARYITLVPEVELPGHVQAALAAYPELGNLDAQEPPTGAWERFGVNIRTLAPTEQSLAFGYAAIDALCEAFDSPWIGIGGDEVPTDDWAQSAQAAMRMDELGMQDVHEIQPWFTRHFVAHVRSRGRIPLAWDEVLEGEVPEGTRIMAWRGPVALAEAIARGIPVIACPDLEVYFDYRQEDIEDEPSQVGPPLTIAHAYTLTLPAEVDGGQANVWTEHLPTRDRVDYAIFPRLAATAERLWAGGVPGAIDDFERRLPVYLRRLAAAGVAYRRMDGPLPEQRRPGVPGKPMTVAQREAIVEGLVANIRR</sequence>
<feature type="domain" description="Amidohydrolase 3" evidence="9">
    <location>
        <begin position="98"/>
        <end position="566"/>
    </location>
</feature>
<dbReference type="Proteomes" id="UP001142325">
    <property type="component" value="Unassembled WGS sequence"/>
</dbReference>
<dbReference type="Gene3D" id="3.20.20.140">
    <property type="entry name" value="Metal-dependent hydrolases"/>
    <property type="match status" value="2"/>
</dbReference>
<comment type="caution">
    <text evidence="10">The sequence shown here is derived from an EMBL/GenBank/DDBJ whole genome shotgun (WGS) entry which is preliminary data.</text>
</comment>
<dbReference type="Gene3D" id="2.30.40.10">
    <property type="entry name" value="Urease, subunit C, domain 1"/>
    <property type="match status" value="1"/>
</dbReference>
<dbReference type="GO" id="GO:0005975">
    <property type="term" value="P:carbohydrate metabolic process"/>
    <property type="evidence" value="ECO:0007669"/>
    <property type="project" value="InterPro"/>
</dbReference>
<dbReference type="InterPro" id="IPR025705">
    <property type="entry name" value="Beta_hexosaminidase_sua/sub"/>
</dbReference>
<dbReference type="SUPFAM" id="SSF55545">
    <property type="entry name" value="beta-N-acetylhexosaminidase-like domain"/>
    <property type="match status" value="1"/>
</dbReference>
<dbReference type="InterPro" id="IPR015882">
    <property type="entry name" value="HEX_bac_N"/>
</dbReference>
<evidence type="ECO:0000256" key="3">
    <source>
        <dbReference type="ARBA" id="ARBA00012663"/>
    </source>
</evidence>
<evidence type="ECO:0000313" key="10">
    <source>
        <dbReference type="EMBL" id="GLK03121.1"/>
    </source>
</evidence>
<evidence type="ECO:0000313" key="11">
    <source>
        <dbReference type="Proteomes" id="UP001142325"/>
    </source>
</evidence>
<dbReference type="Gene3D" id="3.30.379.10">
    <property type="entry name" value="Chitobiase/beta-hexosaminidase domain 2-like"/>
    <property type="match status" value="1"/>
</dbReference>
<gene>
    <name evidence="10" type="ORF">GCM10017596_28360</name>
</gene>
<dbReference type="PANTHER" id="PTHR22600:SF57">
    <property type="entry name" value="BETA-N-ACETYLHEXOSAMINIDASE"/>
    <property type="match status" value="1"/>
</dbReference>
<evidence type="ECO:0000256" key="1">
    <source>
        <dbReference type="ARBA" id="ARBA00001231"/>
    </source>
</evidence>
<dbReference type="Pfam" id="PF00728">
    <property type="entry name" value="Glyco_hydro_20"/>
    <property type="match status" value="1"/>
</dbReference>
<proteinExistence type="inferred from homology"/>
<evidence type="ECO:0000259" key="8">
    <source>
        <dbReference type="Pfam" id="PF02838"/>
    </source>
</evidence>
<dbReference type="GO" id="GO:0016020">
    <property type="term" value="C:membrane"/>
    <property type="evidence" value="ECO:0007669"/>
    <property type="project" value="TreeGrafter"/>
</dbReference>
<accession>A0A9W6HW48</accession>
<evidence type="ECO:0000259" key="7">
    <source>
        <dbReference type="Pfam" id="PF00728"/>
    </source>
</evidence>
<reference evidence="10" key="2">
    <citation type="submission" date="2023-01" db="EMBL/GenBank/DDBJ databases">
        <authorList>
            <person name="Sun Q."/>
            <person name="Evtushenko L."/>
        </authorList>
    </citation>
    <scope>NUCLEOTIDE SEQUENCE</scope>
    <source>
        <strain evidence="10">VKM Ac-1958</strain>
    </source>
</reference>
<organism evidence="10 11">
    <name type="scientific">Microbacterium keratanolyticum</name>
    <dbReference type="NCBI Taxonomy" id="67574"/>
    <lineage>
        <taxon>Bacteria</taxon>
        <taxon>Bacillati</taxon>
        <taxon>Actinomycetota</taxon>
        <taxon>Actinomycetes</taxon>
        <taxon>Micrococcales</taxon>
        <taxon>Microbacteriaceae</taxon>
        <taxon>Microbacterium</taxon>
    </lineage>
</organism>
<dbReference type="CDD" id="cd01297">
    <property type="entry name" value="D-aminoacylase"/>
    <property type="match status" value="1"/>
</dbReference>
<dbReference type="EMBL" id="BSET01000002">
    <property type="protein sequence ID" value="GLK03121.1"/>
    <property type="molecule type" value="Genomic_DNA"/>
</dbReference>
<dbReference type="CDD" id="cd06563">
    <property type="entry name" value="GH20_chitobiase-like"/>
    <property type="match status" value="1"/>
</dbReference>
<dbReference type="GO" id="GO:0030203">
    <property type="term" value="P:glycosaminoglycan metabolic process"/>
    <property type="evidence" value="ECO:0007669"/>
    <property type="project" value="TreeGrafter"/>
</dbReference>
<protein>
    <recommendedName>
        <fullName evidence="3">beta-N-acetylhexosaminidase</fullName>
        <ecNumber evidence="3">3.2.1.52</ecNumber>
    </recommendedName>
</protein>
<dbReference type="InterPro" id="IPR029018">
    <property type="entry name" value="Hex-like_dom2"/>
</dbReference>
<evidence type="ECO:0000256" key="4">
    <source>
        <dbReference type="ARBA" id="ARBA00022801"/>
    </source>
</evidence>
<name>A0A9W6HW48_9MICO</name>
<feature type="domain" description="Beta-hexosaminidase bacterial type N-terminal" evidence="8">
    <location>
        <begin position="613"/>
        <end position="704"/>
    </location>
</feature>
<dbReference type="AlphaFoldDB" id="A0A9W6HW48"/>
<dbReference type="SUPFAM" id="SSF51338">
    <property type="entry name" value="Composite domain of metallo-dependent hydrolases"/>
    <property type="match status" value="1"/>
</dbReference>
<dbReference type="PRINTS" id="PR00738">
    <property type="entry name" value="GLHYDRLASE20"/>
</dbReference>
<dbReference type="InterPro" id="IPR015883">
    <property type="entry name" value="Glyco_hydro_20_cat"/>
</dbReference>
<keyword evidence="11" id="KW-1185">Reference proteome</keyword>
<dbReference type="EC" id="3.2.1.52" evidence="3"/>
<dbReference type="InterPro" id="IPR017853">
    <property type="entry name" value="GH"/>
</dbReference>
<evidence type="ECO:0000256" key="5">
    <source>
        <dbReference type="ARBA" id="ARBA00023295"/>
    </source>
</evidence>
<dbReference type="GO" id="GO:0004563">
    <property type="term" value="F:beta-N-acetylhexosaminidase activity"/>
    <property type="evidence" value="ECO:0007669"/>
    <property type="project" value="UniProtKB-EC"/>
</dbReference>